<organism evidence="1 2">
    <name type="scientific">Methylocystis echinoides</name>
    <dbReference type="NCBI Taxonomy" id="29468"/>
    <lineage>
        <taxon>Bacteria</taxon>
        <taxon>Pseudomonadati</taxon>
        <taxon>Pseudomonadota</taxon>
        <taxon>Alphaproteobacteria</taxon>
        <taxon>Hyphomicrobiales</taxon>
        <taxon>Methylocystaceae</taxon>
        <taxon>Methylocystis</taxon>
    </lineage>
</organism>
<dbReference type="EMBL" id="BSEC01000002">
    <property type="protein sequence ID" value="GLI95281.1"/>
    <property type="molecule type" value="Genomic_DNA"/>
</dbReference>
<evidence type="ECO:0000313" key="1">
    <source>
        <dbReference type="EMBL" id="GLI95281.1"/>
    </source>
</evidence>
<dbReference type="RefSeq" id="WP_281806011.1">
    <property type="nucleotide sequence ID" value="NZ_BSEC01000002.1"/>
</dbReference>
<evidence type="ECO:0000313" key="2">
    <source>
        <dbReference type="Proteomes" id="UP001144323"/>
    </source>
</evidence>
<reference evidence="1" key="1">
    <citation type="journal article" date="2023" name="Int. J. Syst. Evol. Microbiol.">
        <title>Methylocystis iwaonis sp. nov., a type II methane-oxidizing bacterium from surface soil of a rice paddy field in Japan, and emended description of the genus Methylocystis (ex Whittenbury et al. 1970) Bowman et al. 1993.</title>
        <authorList>
            <person name="Kaise H."/>
            <person name="Sawadogo J.B."/>
            <person name="Alam M.S."/>
            <person name="Ueno C."/>
            <person name="Dianou D."/>
            <person name="Shinjo R."/>
            <person name="Asakawa S."/>
        </authorList>
    </citation>
    <scope>NUCLEOTIDE SEQUENCE</scope>
    <source>
        <strain evidence="1">LMG27198</strain>
    </source>
</reference>
<accession>A0A9W6GYI7</accession>
<proteinExistence type="predicted"/>
<name>A0A9W6GYI7_9HYPH</name>
<sequence length="165" mass="17210">MKLIVSDASPLIVIAKTGLVPVLNGMVEEVIIPETVYAECTLDLALPGAKAVRAAVEAGQIQAQPDVARSGADPDEGLTGLDAGELAAIHLALALQCPVLMDERLGRQVARRRGLTVIGSAGLLLGAKQRGLVPTVAPILDQWRQSGYFLSEAVIKAVLERAGEA</sequence>
<evidence type="ECO:0008006" key="3">
    <source>
        <dbReference type="Google" id="ProtNLM"/>
    </source>
</evidence>
<dbReference type="Pfam" id="PF11848">
    <property type="entry name" value="DUF3368"/>
    <property type="match status" value="1"/>
</dbReference>
<gene>
    <name evidence="1" type="ORF">LMG27198_42730</name>
</gene>
<dbReference type="AlphaFoldDB" id="A0A9W6GYI7"/>
<dbReference type="Proteomes" id="UP001144323">
    <property type="component" value="Unassembled WGS sequence"/>
</dbReference>
<keyword evidence="2" id="KW-1185">Reference proteome</keyword>
<comment type="caution">
    <text evidence="1">The sequence shown here is derived from an EMBL/GenBank/DDBJ whole genome shotgun (WGS) entry which is preliminary data.</text>
</comment>
<dbReference type="PANTHER" id="PTHR39550:SF1">
    <property type="entry name" value="SLL0658 PROTEIN"/>
    <property type="match status" value="1"/>
</dbReference>
<dbReference type="PANTHER" id="PTHR39550">
    <property type="entry name" value="SLL0658 PROTEIN"/>
    <property type="match status" value="1"/>
</dbReference>
<dbReference type="InterPro" id="IPR021799">
    <property type="entry name" value="PIN-like_prokaryotic"/>
</dbReference>
<protein>
    <recommendedName>
        <fullName evidence="3">DUF3368 domain-containing protein</fullName>
    </recommendedName>
</protein>